<feature type="coiled-coil region" evidence="1">
    <location>
        <begin position="46"/>
        <end position="80"/>
    </location>
</feature>
<protein>
    <recommendedName>
        <fullName evidence="5">MSHA biogenesis protein MshJ</fullName>
    </recommendedName>
</protein>
<keyword evidence="1" id="KW-0175">Coiled coil</keyword>
<comment type="caution">
    <text evidence="3">The sequence shown here is derived from an EMBL/GenBank/DDBJ whole genome shotgun (WGS) entry which is preliminary data.</text>
</comment>
<evidence type="ECO:0008006" key="5">
    <source>
        <dbReference type="Google" id="ProtNLM"/>
    </source>
</evidence>
<dbReference type="Proteomes" id="UP000634667">
    <property type="component" value="Unassembled WGS sequence"/>
</dbReference>
<evidence type="ECO:0000313" key="4">
    <source>
        <dbReference type="Proteomes" id="UP000634667"/>
    </source>
</evidence>
<organism evidence="3 4">
    <name type="scientific">Alishewanella tabrizica</name>
    <dbReference type="NCBI Taxonomy" id="671278"/>
    <lineage>
        <taxon>Bacteria</taxon>
        <taxon>Pseudomonadati</taxon>
        <taxon>Pseudomonadota</taxon>
        <taxon>Gammaproteobacteria</taxon>
        <taxon>Alteromonadales</taxon>
        <taxon>Alteromonadaceae</taxon>
        <taxon>Alishewanella</taxon>
    </lineage>
</organism>
<keyword evidence="4" id="KW-1185">Reference proteome</keyword>
<keyword evidence="2" id="KW-1133">Transmembrane helix</keyword>
<name>A0ABQ2WCL6_9ALTE</name>
<evidence type="ECO:0000256" key="1">
    <source>
        <dbReference type="SAM" id="Coils"/>
    </source>
</evidence>
<sequence length="216" mass="25122">MSQWQQLQQRYNGLQIREKRLIFFGSLALGCWLMLILILEPVYLRFQQSQTQVQQVQQQLQALQEQASLLQQQLSLDINQPLHEQLAQQQQLMQSQNAQLQPYRQQFMTGQQTVLLLQDLLGSLQPLQLVSLTTAPAQPLLLPGQQPDETPALYRHVTTLVVSGEYGQLQQMLLKLEALPWLLQWQQVEYQVQQHPKAQLMLQLATVSEHESYIRF</sequence>
<dbReference type="RefSeq" id="WP_189479269.1">
    <property type="nucleotide sequence ID" value="NZ_BMYR01000001.1"/>
</dbReference>
<evidence type="ECO:0000313" key="3">
    <source>
        <dbReference type="EMBL" id="GGW48658.1"/>
    </source>
</evidence>
<proteinExistence type="predicted"/>
<keyword evidence="2" id="KW-0472">Membrane</keyword>
<reference evidence="4" key="1">
    <citation type="journal article" date="2019" name="Int. J. Syst. Evol. Microbiol.">
        <title>The Global Catalogue of Microorganisms (GCM) 10K type strain sequencing project: providing services to taxonomists for standard genome sequencing and annotation.</title>
        <authorList>
            <consortium name="The Broad Institute Genomics Platform"/>
            <consortium name="The Broad Institute Genome Sequencing Center for Infectious Disease"/>
            <person name="Wu L."/>
            <person name="Ma J."/>
        </authorList>
    </citation>
    <scope>NUCLEOTIDE SEQUENCE [LARGE SCALE GENOMIC DNA]</scope>
    <source>
        <strain evidence="4">KCTC 23723</strain>
    </source>
</reference>
<keyword evidence="2" id="KW-0812">Transmembrane</keyword>
<feature type="transmembrane region" description="Helical" evidence="2">
    <location>
        <begin position="21"/>
        <end position="44"/>
    </location>
</feature>
<accession>A0ABQ2WCL6</accession>
<dbReference type="Pfam" id="PF04612">
    <property type="entry name" value="T2SSM"/>
    <property type="match status" value="1"/>
</dbReference>
<dbReference type="EMBL" id="BMYR01000001">
    <property type="protein sequence ID" value="GGW48658.1"/>
    <property type="molecule type" value="Genomic_DNA"/>
</dbReference>
<gene>
    <name evidence="3" type="ORF">GCM10008111_00410</name>
</gene>
<evidence type="ECO:0000256" key="2">
    <source>
        <dbReference type="SAM" id="Phobius"/>
    </source>
</evidence>
<dbReference type="InterPro" id="IPR007690">
    <property type="entry name" value="T2SS_GspM"/>
</dbReference>